<dbReference type="InParanoid" id="E2C268"/>
<name>E2C268_HARSA</name>
<proteinExistence type="predicted"/>
<organism evidence="2">
    <name type="scientific">Harpegnathos saltator</name>
    <name type="common">Jerdon's jumping ant</name>
    <dbReference type="NCBI Taxonomy" id="610380"/>
    <lineage>
        <taxon>Eukaryota</taxon>
        <taxon>Metazoa</taxon>
        <taxon>Ecdysozoa</taxon>
        <taxon>Arthropoda</taxon>
        <taxon>Hexapoda</taxon>
        <taxon>Insecta</taxon>
        <taxon>Pterygota</taxon>
        <taxon>Neoptera</taxon>
        <taxon>Endopterygota</taxon>
        <taxon>Hymenoptera</taxon>
        <taxon>Apocrita</taxon>
        <taxon>Aculeata</taxon>
        <taxon>Formicoidea</taxon>
        <taxon>Formicidae</taxon>
        <taxon>Ponerinae</taxon>
        <taxon>Ponerini</taxon>
        <taxon>Harpegnathos</taxon>
    </lineage>
</organism>
<evidence type="ECO:0000313" key="1">
    <source>
        <dbReference type="EMBL" id="EFN77960.1"/>
    </source>
</evidence>
<reference evidence="1 2" key="1">
    <citation type="journal article" date="2010" name="Science">
        <title>Genomic comparison of the ants Camponotus floridanus and Harpegnathos saltator.</title>
        <authorList>
            <person name="Bonasio R."/>
            <person name="Zhang G."/>
            <person name="Ye C."/>
            <person name="Mutti N.S."/>
            <person name="Fang X."/>
            <person name="Qin N."/>
            <person name="Donahue G."/>
            <person name="Yang P."/>
            <person name="Li Q."/>
            <person name="Li C."/>
            <person name="Zhang P."/>
            <person name="Huang Z."/>
            <person name="Berger S.L."/>
            <person name="Reinberg D."/>
            <person name="Wang J."/>
            <person name="Liebig J."/>
        </authorList>
    </citation>
    <scope>NUCLEOTIDE SEQUENCE [LARGE SCALE GENOMIC DNA]</scope>
    <source>
        <strain evidence="1 2">R22 G/1</strain>
    </source>
</reference>
<keyword evidence="2" id="KW-1185">Reference proteome</keyword>
<dbReference type="STRING" id="610380.E2C268"/>
<accession>E2C268</accession>
<dbReference type="Proteomes" id="UP000008237">
    <property type="component" value="Unassembled WGS sequence"/>
</dbReference>
<evidence type="ECO:0000313" key="2">
    <source>
        <dbReference type="Proteomes" id="UP000008237"/>
    </source>
</evidence>
<sequence length="50" mass="5819">MLKFGSKSDVTVVHRATIRLLDDAEIIHCDFQMTPLLRYSLIINFLKRKA</sequence>
<dbReference type="EMBL" id="GL452073">
    <property type="protein sequence ID" value="EFN77960.1"/>
    <property type="molecule type" value="Genomic_DNA"/>
</dbReference>
<dbReference type="AlphaFoldDB" id="E2C268"/>
<protein>
    <submittedName>
        <fullName evidence="1">Uncharacterized protein</fullName>
    </submittedName>
</protein>
<gene>
    <name evidence="1" type="ORF">EAI_12916</name>
</gene>